<dbReference type="AlphaFoldDB" id="A0A4T0B9T8"/>
<protein>
    <recommendedName>
        <fullName evidence="3">HNH nuclease domain-containing protein</fullName>
    </recommendedName>
</protein>
<evidence type="ECO:0000313" key="1">
    <source>
        <dbReference type="EMBL" id="TIA28395.1"/>
    </source>
</evidence>
<dbReference type="Proteomes" id="UP000308724">
    <property type="component" value="Unassembled WGS sequence"/>
</dbReference>
<evidence type="ECO:0008006" key="3">
    <source>
        <dbReference type="Google" id="ProtNLM"/>
    </source>
</evidence>
<reference evidence="1 2" key="1">
    <citation type="submission" date="2018-10" db="EMBL/GenBank/DDBJ databases">
        <title>Fifty Aureobasidium pullulans genomes reveal a recombining polyextremotolerant generalist.</title>
        <authorList>
            <person name="Gostincar C."/>
            <person name="Turk M."/>
            <person name="Zajc J."/>
            <person name="Gunde-Cimerman N."/>
        </authorList>
    </citation>
    <scope>NUCLEOTIDE SEQUENCE [LARGE SCALE GENOMIC DNA]</scope>
    <source>
        <strain evidence="1 2">EXF-1645</strain>
    </source>
</reference>
<sequence length="288" mass="32023">MPEHSYFRGQIVLRDMSGIFPPPSPTEYLFLEGGQPLNHKISLRHPFNSDVLFTLFAWDDKDGALHHDLLHTACTVVAGNRHDGYLSASRPIDDYFHVPDDHDYPVVLTFVDWWFPVSLPPAWLSASTGHDNNAAQATTHSNFSAGINMTGDVAKCLLLCSNFHKSFDDRVWVLSPKGPDTIVAHFLEAASYQAALYHNVVTHPPQCEPRSLDVRFAWAIMSLLRAYLSKSTSRKVKVWVASENDRSVGTEPTVQSTVTGLSLFGDTDDYSNGDYIHSSSDPQMSNAS</sequence>
<dbReference type="EMBL" id="QZBZ01000594">
    <property type="protein sequence ID" value="TIA28395.1"/>
    <property type="molecule type" value="Genomic_DNA"/>
</dbReference>
<organism evidence="1 2">
    <name type="scientific">Aureobasidium pullulans</name>
    <name type="common">Black yeast</name>
    <name type="synonym">Pullularia pullulans</name>
    <dbReference type="NCBI Taxonomy" id="5580"/>
    <lineage>
        <taxon>Eukaryota</taxon>
        <taxon>Fungi</taxon>
        <taxon>Dikarya</taxon>
        <taxon>Ascomycota</taxon>
        <taxon>Pezizomycotina</taxon>
        <taxon>Dothideomycetes</taxon>
        <taxon>Dothideomycetidae</taxon>
        <taxon>Dothideales</taxon>
        <taxon>Saccotheciaceae</taxon>
        <taxon>Aureobasidium</taxon>
    </lineage>
</organism>
<proteinExistence type="predicted"/>
<name>A0A4T0B9T8_AURPU</name>
<comment type="caution">
    <text evidence="1">The sequence shown here is derived from an EMBL/GenBank/DDBJ whole genome shotgun (WGS) entry which is preliminary data.</text>
</comment>
<accession>A0A4T0B9T8</accession>
<evidence type="ECO:0000313" key="2">
    <source>
        <dbReference type="Proteomes" id="UP000308724"/>
    </source>
</evidence>
<gene>
    <name evidence="1" type="ORF">D6C78_10766</name>
</gene>